<evidence type="ECO:0000256" key="3">
    <source>
        <dbReference type="ARBA" id="ARBA00023237"/>
    </source>
</evidence>
<accession>A0A0S2I0T6</accession>
<dbReference type="GO" id="GO:0009279">
    <property type="term" value="C:cell outer membrane"/>
    <property type="evidence" value="ECO:0007669"/>
    <property type="project" value="UniProtKB-SubCell"/>
</dbReference>
<evidence type="ECO:0000313" key="7">
    <source>
        <dbReference type="Proteomes" id="UP000064893"/>
    </source>
</evidence>
<dbReference type="InterPro" id="IPR036737">
    <property type="entry name" value="OmpA-like_sf"/>
</dbReference>
<name>A0A0S2I0T6_9BACT</name>
<dbReference type="SUPFAM" id="SSF48452">
    <property type="entry name" value="TPR-like"/>
    <property type="match status" value="1"/>
</dbReference>
<keyword evidence="3" id="KW-0998">Cell outer membrane</keyword>
<evidence type="ECO:0000259" key="5">
    <source>
        <dbReference type="PROSITE" id="PS51123"/>
    </source>
</evidence>
<dbReference type="STRING" id="1307839.L21SP5_02218"/>
<proteinExistence type="predicted"/>
<dbReference type="Pfam" id="PF00691">
    <property type="entry name" value="OmpA"/>
    <property type="match status" value="1"/>
</dbReference>
<dbReference type="EMBL" id="CP013118">
    <property type="protein sequence ID" value="ALO15851.1"/>
    <property type="molecule type" value="Genomic_DNA"/>
</dbReference>
<evidence type="ECO:0000313" key="6">
    <source>
        <dbReference type="EMBL" id="ALO15851.1"/>
    </source>
</evidence>
<dbReference type="Gene3D" id="1.25.40.10">
    <property type="entry name" value="Tetratricopeptide repeat domain"/>
    <property type="match status" value="1"/>
</dbReference>
<protein>
    <submittedName>
        <fullName evidence="6">Root adhesin</fullName>
    </submittedName>
</protein>
<dbReference type="Proteomes" id="UP000064893">
    <property type="component" value="Chromosome"/>
</dbReference>
<reference evidence="6 7" key="1">
    <citation type="submission" date="2015-11" db="EMBL/GenBank/DDBJ databases">
        <title>Description and complete genome sequence of a novel strain predominating in hypersaline microbial mats and representing a new family of the Bacteriodetes phylum.</title>
        <authorList>
            <person name="Spring S."/>
            <person name="Bunk B."/>
            <person name="Sproer C."/>
            <person name="Klenk H.-P."/>
        </authorList>
    </citation>
    <scope>NUCLEOTIDE SEQUENCE [LARGE SCALE GENOMIC DNA]</scope>
    <source>
        <strain evidence="6 7">L21-Spi-D4</strain>
    </source>
</reference>
<dbReference type="InterPro" id="IPR050330">
    <property type="entry name" value="Bact_OuterMem_StrucFunc"/>
</dbReference>
<dbReference type="PRINTS" id="PR01021">
    <property type="entry name" value="OMPADOMAIN"/>
</dbReference>
<dbReference type="InterPro" id="IPR011042">
    <property type="entry name" value="6-blade_b-propeller_TolB-like"/>
</dbReference>
<dbReference type="AlphaFoldDB" id="A0A0S2I0T6"/>
<dbReference type="Gene3D" id="2.120.10.30">
    <property type="entry name" value="TolB, C-terminal domain"/>
    <property type="match status" value="1"/>
</dbReference>
<dbReference type="SUPFAM" id="SSF103088">
    <property type="entry name" value="OmpA-like"/>
    <property type="match status" value="1"/>
</dbReference>
<sequence>MCLNLGFKINIMQIHRTLTIIFITFLSFSLLAQEKSFENQFLTAESFIQEQNFAKALEILKPLINKQPKNANLHFKVGFCYLQSSYQKKQAISHLKKAAANTTEAYDPENPEETSAPLETPVFLARALYHNHEFDKADSIYKQFKTSVADLANEAYLQELNRLIELNQNAKNILNNPIDVEISQFRQGINTPAIEYAPVISGDEQTLIFTSNRKSNEVTDINHSDDLYITHKNDDEKWSAPEKMTNVSTPYNEASTSLSFDGNTLVIYMNDDGDGELYQSQWDGNKWSTPEIMPDPINSPELETHGCFSPDMTEFFYASSRPGGYGGLDIYVTRKLPTGIWGAAENLGPEINTPENEDSPFIHPDNKRLYFSSAGHKTMGGLDIFVTSRQNTNDWNKVQNIGYPINSTADDVCFSVSADGKRGYYASFNEKSLGETDLFMILMPGEDHTPLMVYVGYAKNKAGEVIKGAEITAFNDRTGEMFGTYTPNQRTGKFVLAAEEGTKLQLLIEADGYKSIERTITIKNTDENENTLITQEVPMKDIELENVWKIPENIFMPFDSFETDMSAYGQLVAFLQQNTAVNVKLTGHTDAKGPDWYNKKLGLKRARFVKNYLTEKNINPSRIATASMGEKAPIARNEMNGKDAPEGRKFNRRVAIELLNANPELFELEETSIPGKLIIRKKK</sequence>
<dbReference type="InterPro" id="IPR006665">
    <property type="entry name" value="OmpA-like"/>
</dbReference>
<dbReference type="Pfam" id="PF07676">
    <property type="entry name" value="PD40"/>
    <property type="match status" value="4"/>
</dbReference>
<organism evidence="6 7">
    <name type="scientific">Salinivirga cyanobacteriivorans</name>
    <dbReference type="NCBI Taxonomy" id="1307839"/>
    <lineage>
        <taxon>Bacteria</taxon>
        <taxon>Pseudomonadati</taxon>
        <taxon>Bacteroidota</taxon>
        <taxon>Bacteroidia</taxon>
        <taxon>Bacteroidales</taxon>
        <taxon>Salinivirgaceae</taxon>
        <taxon>Salinivirga</taxon>
    </lineage>
</organism>
<dbReference type="InterPro" id="IPR006664">
    <property type="entry name" value="OMP_bac"/>
</dbReference>
<dbReference type="SUPFAM" id="SSF82171">
    <property type="entry name" value="DPP6 N-terminal domain-like"/>
    <property type="match status" value="1"/>
</dbReference>
<gene>
    <name evidence="6" type="primary">oprF_3</name>
    <name evidence="6" type="ORF">L21SP5_02218</name>
</gene>
<dbReference type="Gene3D" id="3.30.1330.60">
    <property type="entry name" value="OmpA-like domain"/>
    <property type="match status" value="1"/>
</dbReference>
<dbReference type="InterPro" id="IPR011659">
    <property type="entry name" value="WD40"/>
</dbReference>
<dbReference type="CDD" id="cd07185">
    <property type="entry name" value="OmpA_C-like"/>
    <property type="match status" value="1"/>
</dbReference>
<dbReference type="PANTHER" id="PTHR30329:SF21">
    <property type="entry name" value="LIPOPROTEIN YIAD-RELATED"/>
    <property type="match status" value="1"/>
</dbReference>
<evidence type="ECO:0000256" key="2">
    <source>
        <dbReference type="ARBA" id="ARBA00023136"/>
    </source>
</evidence>
<dbReference type="OrthoDB" id="1488841at2"/>
<feature type="domain" description="OmpA-like" evidence="5">
    <location>
        <begin position="543"/>
        <end position="662"/>
    </location>
</feature>
<evidence type="ECO:0000256" key="1">
    <source>
        <dbReference type="ARBA" id="ARBA00004442"/>
    </source>
</evidence>
<keyword evidence="7" id="KW-1185">Reference proteome</keyword>
<evidence type="ECO:0000256" key="4">
    <source>
        <dbReference type="PROSITE-ProRule" id="PRU00473"/>
    </source>
</evidence>
<dbReference type="PROSITE" id="PS51123">
    <property type="entry name" value="OMPA_2"/>
    <property type="match status" value="1"/>
</dbReference>
<comment type="subcellular location">
    <subcellularLocation>
        <location evidence="1">Cell outer membrane</location>
    </subcellularLocation>
</comment>
<dbReference type="InterPro" id="IPR011990">
    <property type="entry name" value="TPR-like_helical_dom_sf"/>
</dbReference>
<keyword evidence="2 4" id="KW-0472">Membrane</keyword>
<dbReference type="KEGG" id="blq:L21SP5_02218"/>
<dbReference type="PANTHER" id="PTHR30329">
    <property type="entry name" value="STATOR ELEMENT OF FLAGELLAR MOTOR COMPLEX"/>
    <property type="match status" value="1"/>
</dbReference>